<gene>
    <name evidence="1" type="ORF">IEQ34_021763</name>
</gene>
<dbReference type="EMBL" id="JAGFBR010000018">
    <property type="protein sequence ID" value="KAH0451071.1"/>
    <property type="molecule type" value="Genomic_DNA"/>
</dbReference>
<evidence type="ECO:0000313" key="2">
    <source>
        <dbReference type="Proteomes" id="UP000775213"/>
    </source>
</evidence>
<proteinExistence type="predicted"/>
<dbReference type="Proteomes" id="UP000775213">
    <property type="component" value="Unassembled WGS sequence"/>
</dbReference>
<organism evidence="1 2">
    <name type="scientific">Dendrobium chrysotoxum</name>
    <name type="common">Orchid</name>
    <dbReference type="NCBI Taxonomy" id="161865"/>
    <lineage>
        <taxon>Eukaryota</taxon>
        <taxon>Viridiplantae</taxon>
        <taxon>Streptophyta</taxon>
        <taxon>Embryophyta</taxon>
        <taxon>Tracheophyta</taxon>
        <taxon>Spermatophyta</taxon>
        <taxon>Magnoliopsida</taxon>
        <taxon>Liliopsida</taxon>
        <taxon>Asparagales</taxon>
        <taxon>Orchidaceae</taxon>
        <taxon>Epidendroideae</taxon>
        <taxon>Malaxideae</taxon>
        <taxon>Dendrobiinae</taxon>
        <taxon>Dendrobium</taxon>
    </lineage>
</organism>
<accession>A0AAV7G4D7</accession>
<keyword evidence="2" id="KW-1185">Reference proteome</keyword>
<protein>
    <submittedName>
        <fullName evidence="1">Uncharacterized protein</fullName>
    </submittedName>
</protein>
<evidence type="ECO:0000313" key="1">
    <source>
        <dbReference type="EMBL" id="KAH0451071.1"/>
    </source>
</evidence>
<reference evidence="1 2" key="1">
    <citation type="journal article" date="2021" name="Hortic Res">
        <title>Chromosome-scale assembly of the Dendrobium chrysotoxum genome enhances the understanding of orchid evolution.</title>
        <authorList>
            <person name="Zhang Y."/>
            <person name="Zhang G.Q."/>
            <person name="Zhang D."/>
            <person name="Liu X.D."/>
            <person name="Xu X.Y."/>
            <person name="Sun W.H."/>
            <person name="Yu X."/>
            <person name="Zhu X."/>
            <person name="Wang Z.W."/>
            <person name="Zhao X."/>
            <person name="Zhong W.Y."/>
            <person name="Chen H."/>
            <person name="Yin W.L."/>
            <person name="Huang T."/>
            <person name="Niu S.C."/>
            <person name="Liu Z.J."/>
        </authorList>
    </citation>
    <scope>NUCLEOTIDE SEQUENCE [LARGE SCALE GENOMIC DNA]</scope>
    <source>
        <strain evidence="1">Lindl</strain>
    </source>
</reference>
<dbReference type="AlphaFoldDB" id="A0AAV7G4D7"/>
<comment type="caution">
    <text evidence="1">The sequence shown here is derived from an EMBL/GenBank/DDBJ whole genome shotgun (WGS) entry which is preliminary data.</text>
</comment>
<sequence>MRLLKLTPFFDIKDESSIVGLFKRIKLLFLVLIHLFLISDIGRSNSIHKTTTYVKENGEEGEFIKDLNVDNASKESLDSPFNV</sequence>
<name>A0AAV7G4D7_DENCH</name>